<organism evidence="9 10">
    <name type="scientific">Spirodela intermedia</name>
    <name type="common">Intermediate duckweed</name>
    <dbReference type="NCBI Taxonomy" id="51605"/>
    <lineage>
        <taxon>Eukaryota</taxon>
        <taxon>Viridiplantae</taxon>
        <taxon>Streptophyta</taxon>
        <taxon>Embryophyta</taxon>
        <taxon>Tracheophyta</taxon>
        <taxon>Spermatophyta</taxon>
        <taxon>Magnoliopsida</taxon>
        <taxon>Liliopsida</taxon>
        <taxon>Araceae</taxon>
        <taxon>Lemnoideae</taxon>
        <taxon>Spirodela</taxon>
    </lineage>
</organism>
<evidence type="ECO:0000259" key="8">
    <source>
        <dbReference type="PROSITE" id="PS50811"/>
    </source>
</evidence>
<feature type="domain" description="WRKY" evidence="8">
    <location>
        <begin position="225"/>
        <end position="289"/>
    </location>
</feature>
<dbReference type="SUPFAM" id="SSF118290">
    <property type="entry name" value="WRKY DNA-binding domain"/>
    <property type="match status" value="2"/>
</dbReference>
<dbReference type="AlphaFoldDB" id="A0A7I8LD09"/>
<keyword evidence="10" id="KW-1185">Reference proteome</keyword>
<feature type="region of interest" description="Disordered" evidence="7">
    <location>
        <begin position="418"/>
        <end position="466"/>
    </location>
</feature>
<evidence type="ECO:0000313" key="10">
    <source>
        <dbReference type="Proteomes" id="UP000663760"/>
    </source>
</evidence>
<feature type="compositionally biased region" description="Acidic residues" evidence="7">
    <location>
        <begin position="205"/>
        <end position="214"/>
    </location>
</feature>
<dbReference type="PANTHER" id="PTHR31221">
    <property type="entry name" value="WRKY TRANSCRIPTION FACTOR PROTEIN 1-RELATED"/>
    <property type="match status" value="1"/>
</dbReference>
<dbReference type="OrthoDB" id="1923003at2759"/>
<dbReference type="Pfam" id="PF03106">
    <property type="entry name" value="WRKY"/>
    <property type="match status" value="2"/>
</dbReference>
<keyword evidence="4" id="KW-0238">DNA-binding</keyword>
<evidence type="ECO:0000256" key="7">
    <source>
        <dbReference type="SAM" id="MobiDB-lite"/>
    </source>
</evidence>
<feature type="region of interest" description="Disordered" evidence="7">
    <location>
        <begin position="280"/>
        <end position="326"/>
    </location>
</feature>
<dbReference type="EMBL" id="LR746276">
    <property type="protein sequence ID" value="CAA7407194.1"/>
    <property type="molecule type" value="Genomic_DNA"/>
</dbReference>
<protein>
    <recommendedName>
        <fullName evidence="8">WRKY domain-containing protein</fullName>
    </recommendedName>
</protein>
<dbReference type="Gene3D" id="2.20.25.80">
    <property type="entry name" value="WRKY domain"/>
    <property type="match status" value="2"/>
</dbReference>
<feature type="region of interest" description="Disordered" evidence="7">
    <location>
        <begin position="190"/>
        <end position="221"/>
    </location>
</feature>
<feature type="region of interest" description="Disordered" evidence="7">
    <location>
        <begin position="511"/>
        <end position="534"/>
    </location>
</feature>
<evidence type="ECO:0000256" key="4">
    <source>
        <dbReference type="ARBA" id="ARBA00023125"/>
    </source>
</evidence>
<accession>A0A7I8LD09</accession>
<dbReference type="FunFam" id="2.20.25.80:FF:000006">
    <property type="entry name" value="WRKY transcription factor"/>
    <property type="match status" value="1"/>
</dbReference>
<dbReference type="PROSITE" id="PS50811">
    <property type="entry name" value="WRKY"/>
    <property type="match status" value="2"/>
</dbReference>
<gene>
    <name evidence="9" type="ORF">SI8410_13017872</name>
</gene>
<comment type="subcellular location">
    <subcellularLocation>
        <location evidence="1">Nucleus</location>
    </subcellularLocation>
</comment>
<dbReference type="FunFam" id="2.20.25.80:FF:000001">
    <property type="entry name" value="WRKY transcription factor 33"/>
    <property type="match status" value="1"/>
</dbReference>
<keyword evidence="6" id="KW-0539">Nucleus</keyword>
<dbReference type="InterPro" id="IPR003657">
    <property type="entry name" value="WRKY_dom"/>
</dbReference>
<feature type="region of interest" description="Disordered" evidence="7">
    <location>
        <begin position="1"/>
        <end position="71"/>
    </location>
</feature>
<keyword evidence="3" id="KW-0805">Transcription regulation</keyword>
<dbReference type="SMART" id="SM00774">
    <property type="entry name" value="WRKY"/>
    <property type="match status" value="2"/>
</dbReference>
<dbReference type="Proteomes" id="UP000663760">
    <property type="component" value="Chromosome 13"/>
</dbReference>
<keyword evidence="2" id="KW-0677">Repeat</keyword>
<dbReference type="InterPro" id="IPR044810">
    <property type="entry name" value="WRKY_plant"/>
</dbReference>
<evidence type="ECO:0000256" key="1">
    <source>
        <dbReference type="ARBA" id="ARBA00004123"/>
    </source>
</evidence>
<evidence type="ECO:0000256" key="2">
    <source>
        <dbReference type="ARBA" id="ARBA00022737"/>
    </source>
</evidence>
<sequence length="534" mass="56937">MAGTEEKLPMAGDWAPMNSNTQDISSSFIGEGAPPEEKVPTVLPEAGEEDGVRGRSTPCEPFSEVKPPTGPRFGARAGLAERMAVRAGFNAPKLNTDRIRSGDVPSFSSEVQSPYLTIPPGLSPTSFLDSPVFVSNSLLTFLYQIASSMDHQHLELSSKLSVPTGSPNLESADAAGITHPQDLLHFRSEQKDSAGDLSDSLMGDEPVDFQQDGEAENRGESPLVAASVQSEDGYNWRKYGQKQVKGSEYPRSYYKCTHPNCQVKKKVERSLEGVTTEITYKGTHNHPKPTAQGRRSGAVPSLHPFGEGLADGPEARAPPPVSEGELSLAQGCKLKLDVSSMEAGASSRAVREPRVVVQTTSEVDILDDGYRWRKYGQKVVKGNPNPRSYYKCTNPGCTVRKHVERASHDLKSVITTYEGKHNHDVPVARSNSHTGTGPSGGGGAAPPPVHRRPMPGLVAHDGLPSFDGPSLPPLGSFAPAGFPIVGQPTLWALQHGNGWPGAYRQREDAAAATGGPFGGGAAPLEGGWLRDTQG</sequence>
<evidence type="ECO:0000313" key="9">
    <source>
        <dbReference type="EMBL" id="CAA7407194.1"/>
    </source>
</evidence>
<evidence type="ECO:0000256" key="5">
    <source>
        <dbReference type="ARBA" id="ARBA00023163"/>
    </source>
</evidence>
<name>A0A7I8LD09_SPIIN</name>
<reference evidence="9" key="1">
    <citation type="submission" date="2020-02" db="EMBL/GenBank/DDBJ databases">
        <authorList>
            <person name="Scholz U."/>
            <person name="Mascher M."/>
            <person name="Fiebig A."/>
        </authorList>
    </citation>
    <scope>NUCLEOTIDE SEQUENCE</scope>
</reference>
<dbReference type="GO" id="GO:0003700">
    <property type="term" value="F:DNA-binding transcription factor activity"/>
    <property type="evidence" value="ECO:0007669"/>
    <property type="project" value="InterPro"/>
</dbReference>
<dbReference type="InterPro" id="IPR036576">
    <property type="entry name" value="WRKY_dom_sf"/>
</dbReference>
<evidence type="ECO:0000256" key="6">
    <source>
        <dbReference type="ARBA" id="ARBA00023242"/>
    </source>
</evidence>
<dbReference type="PANTHER" id="PTHR31221:SF338">
    <property type="entry name" value="OS08G0499300 PROTEIN"/>
    <property type="match status" value="1"/>
</dbReference>
<proteinExistence type="predicted"/>
<dbReference type="GO" id="GO:0005634">
    <property type="term" value="C:nucleus"/>
    <property type="evidence" value="ECO:0007669"/>
    <property type="project" value="UniProtKB-SubCell"/>
</dbReference>
<feature type="compositionally biased region" description="Polar residues" evidence="7">
    <location>
        <begin position="17"/>
        <end position="28"/>
    </location>
</feature>
<feature type="domain" description="WRKY" evidence="8">
    <location>
        <begin position="361"/>
        <end position="426"/>
    </location>
</feature>
<evidence type="ECO:0000256" key="3">
    <source>
        <dbReference type="ARBA" id="ARBA00023015"/>
    </source>
</evidence>
<keyword evidence="5" id="KW-0804">Transcription</keyword>
<dbReference type="GO" id="GO:0043565">
    <property type="term" value="F:sequence-specific DNA binding"/>
    <property type="evidence" value="ECO:0007669"/>
    <property type="project" value="InterPro"/>
</dbReference>